<comment type="subcellular location">
    <subcellularLocation>
        <location evidence="1 8">Cell membrane</location>
        <topology evidence="1 8">Multi-pass membrane protein</topology>
    </subcellularLocation>
</comment>
<dbReference type="PANTHER" id="PTHR30269:SF23">
    <property type="entry name" value="MEMBRANE TRANSPORTER PROTEIN YDHB-RELATED"/>
    <property type="match status" value="1"/>
</dbReference>
<name>A0A1C0AS22_9ACTN</name>
<keyword evidence="4 8" id="KW-1003">Cell membrane</keyword>
<feature type="transmembrane region" description="Helical" evidence="8">
    <location>
        <begin position="176"/>
        <end position="197"/>
    </location>
</feature>
<evidence type="ECO:0000313" key="10">
    <source>
        <dbReference type="Proteomes" id="UP000093501"/>
    </source>
</evidence>
<keyword evidence="7 8" id="KW-0472">Membrane</keyword>
<feature type="transmembrane region" description="Helical" evidence="8">
    <location>
        <begin position="67"/>
        <end position="88"/>
    </location>
</feature>
<dbReference type="Proteomes" id="UP000093501">
    <property type="component" value="Unassembled WGS sequence"/>
</dbReference>
<dbReference type="Pfam" id="PF01925">
    <property type="entry name" value="TauE"/>
    <property type="match status" value="1"/>
</dbReference>
<dbReference type="RefSeq" id="WP_068749563.1">
    <property type="nucleotide sequence ID" value="NZ_LR214441.1"/>
</dbReference>
<evidence type="ECO:0000256" key="2">
    <source>
        <dbReference type="ARBA" id="ARBA00009142"/>
    </source>
</evidence>
<dbReference type="PANTHER" id="PTHR30269">
    <property type="entry name" value="TRANSMEMBRANE PROTEIN YFCA"/>
    <property type="match status" value="1"/>
</dbReference>
<dbReference type="InterPro" id="IPR002781">
    <property type="entry name" value="TM_pro_TauE-like"/>
</dbReference>
<reference evidence="10" key="1">
    <citation type="submission" date="2016-07" db="EMBL/GenBank/DDBJ databases">
        <authorList>
            <person name="Florea S."/>
            <person name="Webb J.S."/>
            <person name="Jaromczyk J."/>
            <person name="Schardl C.L."/>
        </authorList>
    </citation>
    <scope>NUCLEOTIDE SEQUENCE [LARGE SCALE GENOMIC DNA]</scope>
    <source>
        <strain evidence="10">IPBSL-7</strain>
    </source>
</reference>
<feature type="transmembrane region" description="Helical" evidence="8">
    <location>
        <begin position="6"/>
        <end position="37"/>
    </location>
</feature>
<dbReference type="InterPro" id="IPR052017">
    <property type="entry name" value="TSUP"/>
</dbReference>
<dbReference type="EMBL" id="MBQD01000002">
    <property type="protein sequence ID" value="OCL37121.1"/>
    <property type="molecule type" value="Genomic_DNA"/>
</dbReference>
<keyword evidence="6 8" id="KW-1133">Transmembrane helix</keyword>
<accession>A0A1C0AS22</accession>
<feature type="transmembrane region" description="Helical" evidence="8">
    <location>
        <begin position="203"/>
        <end position="222"/>
    </location>
</feature>
<keyword evidence="10" id="KW-1185">Reference proteome</keyword>
<dbReference type="GO" id="GO:0005886">
    <property type="term" value="C:plasma membrane"/>
    <property type="evidence" value="ECO:0007669"/>
    <property type="project" value="UniProtKB-SubCell"/>
</dbReference>
<evidence type="ECO:0000256" key="4">
    <source>
        <dbReference type="ARBA" id="ARBA00022475"/>
    </source>
</evidence>
<evidence type="ECO:0000256" key="5">
    <source>
        <dbReference type="ARBA" id="ARBA00022692"/>
    </source>
</evidence>
<comment type="similarity">
    <text evidence="2 8">Belongs to the 4-toluene sulfonate uptake permease (TSUP) (TC 2.A.102) family.</text>
</comment>
<feature type="transmembrane region" description="Helical" evidence="8">
    <location>
        <begin position="137"/>
        <end position="164"/>
    </location>
</feature>
<sequence>MEWTWIAAGAAALIIGIAKTSFGGLGSIAVALLALALPTKESTAAALLLLITGDIIGVMRYRRSADWSLLRALLPSVVPGILLGALFINVVDDLVLRRSIGAILLTSVLIQLVMTTLARRRAPDPADAGPPHRALTIGAGVAAGFTTMAANAAGPVMAVYLQLAKVEKMRFLGTSAWFYFIVNVAKTPLTASLGLFTPQVLVTVAWGIPVVLVGTVIGVALIHRVPQRAFDVITLLTSILAAGALLIV</sequence>
<evidence type="ECO:0000256" key="6">
    <source>
        <dbReference type="ARBA" id="ARBA00022989"/>
    </source>
</evidence>
<feature type="transmembrane region" description="Helical" evidence="8">
    <location>
        <begin position="229"/>
        <end position="247"/>
    </location>
</feature>
<comment type="caution">
    <text evidence="9">The sequence shown here is derived from an EMBL/GenBank/DDBJ whole genome shotgun (WGS) entry which is preliminary data.</text>
</comment>
<evidence type="ECO:0000256" key="1">
    <source>
        <dbReference type="ARBA" id="ARBA00004651"/>
    </source>
</evidence>
<feature type="transmembrane region" description="Helical" evidence="8">
    <location>
        <begin position="100"/>
        <end position="117"/>
    </location>
</feature>
<proteinExistence type="inferred from homology"/>
<keyword evidence="5 8" id="KW-0812">Transmembrane</keyword>
<evidence type="ECO:0000313" key="9">
    <source>
        <dbReference type="EMBL" id="OCL37121.1"/>
    </source>
</evidence>
<organism evidence="9 10">
    <name type="scientific">Tessaracoccus lapidicaptus</name>
    <dbReference type="NCBI Taxonomy" id="1427523"/>
    <lineage>
        <taxon>Bacteria</taxon>
        <taxon>Bacillati</taxon>
        <taxon>Actinomycetota</taxon>
        <taxon>Actinomycetes</taxon>
        <taxon>Propionibacteriales</taxon>
        <taxon>Propionibacteriaceae</taxon>
        <taxon>Tessaracoccus</taxon>
    </lineage>
</organism>
<evidence type="ECO:0000256" key="8">
    <source>
        <dbReference type="RuleBase" id="RU363041"/>
    </source>
</evidence>
<protein>
    <recommendedName>
        <fullName evidence="8">Probable membrane transporter protein</fullName>
    </recommendedName>
</protein>
<dbReference type="AlphaFoldDB" id="A0A1C0AS22"/>
<keyword evidence="3" id="KW-0813">Transport</keyword>
<evidence type="ECO:0000256" key="7">
    <source>
        <dbReference type="ARBA" id="ARBA00023136"/>
    </source>
</evidence>
<evidence type="ECO:0000256" key="3">
    <source>
        <dbReference type="ARBA" id="ARBA00022448"/>
    </source>
</evidence>
<gene>
    <name evidence="9" type="ORF">BCR15_11690</name>
</gene>